<organism evidence="8 9">
    <name type="scientific">Rickettsiella grylli</name>
    <dbReference type="NCBI Taxonomy" id="59196"/>
    <lineage>
        <taxon>Bacteria</taxon>
        <taxon>Pseudomonadati</taxon>
        <taxon>Pseudomonadota</taxon>
        <taxon>Gammaproteobacteria</taxon>
        <taxon>Legionellales</taxon>
        <taxon>Coxiellaceae</taxon>
        <taxon>Rickettsiella</taxon>
    </lineage>
</organism>
<evidence type="ECO:0000256" key="2">
    <source>
        <dbReference type="ARBA" id="ARBA00006679"/>
    </source>
</evidence>
<feature type="transmembrane region" description="Helical" evidence="7">
    <location>
        <begin position="193"/>
        <end position="213"/>
    </location>
</feature>
<comment type="subcellular location">
    <subcellularLocation>
        <location evidence="1">Cell membrane</location>
        <topology evidence="1">Multi-pass membrane protein</topology>
    </subcellularLocation>
</comment>
<dbReference type="Proteomes" id="UP000054075">
    <property type="component" value="Unassembled WGS sequence"/>
</dbReference>
<dbReference type="eggNOG" id="COG2259">
    <property type="taxonomic scope" value="Bacteria"/>
</dbReference>
<dbReference type="PANTHER" id="PTHR33452">
    <property type="entry name" value="OXIDOREDUCTASE CATD-RELATED"/>
    <property type="match status" value="1"/>
</dbReference>
<sequence length="279" mass="31543">MYLFFVNLALLGVLLSLTIFGLTRDKLAANPTFFIIFLSLIGILSLCMMHRYICIPFLFAVFSVLSVVRILSLHHSLQPIYPLLVSLLCLVVLFLTIAYQDVKKRPIQLRNVPQTRFNMSAYEWHLSFIRIYVGFDLIAHCTEKLFAGQIPFQADVTAFKHLNVIDPAFFVRFAGLCELAGVISLGLGLLTRLGALSTSLYLMMATLIGHHFLKGFIWASPGGGWEYPVMWSVFILSYAVLGADEFSIDGVLDKQFHLPRWLKRFMGVMKSDGQIEHTV</sequence>
<comment type="caution">
    <text evidence="8">The sequence shown here is derived from an EMBL/GenBank/DDBJ whole genome shotgun (WGS) entry which is preliminary data.</text>
</comment>
<feature type="transmembrane region" description="Helical" evidence="7">
    <location>
        <begin position="80"/>
        <end position="99"/>
    </location>
</feature>
<comment type="similarity">
    <text evidence="2">Belongs to the DoxX family.</text>
</comment>
<evidence type="ECO:0000256" key="5">
    <source>
        <dbReference type="ARBA" id="ARBA00022989"/>
    </source>
</evidence>
<name>A8PN17_9COXI</name>
<proteinExistence type="inferred from homology"/>
<keyword evidence="4 7" id="KW-0812">Transmembrane</keyword>
<evidence type="ECO:0000256" key="1">
    <source>
        <dbReference type="ARBA" id="ARBA00004651"/>
    </source>
</evidence>
<feature type="transmembrane region" description="Helical" evidence="7">
    <location>
        <begin position="53"/>
        <end position="74"/>
    </location>
</feature>
<evidence type="ECO:0000256" key="3">
    <source>
        <dbReference type="ARBA" id="ARBA00022475"/>
    </source>
</evidence>
<dbReference type="InterPro" id="IPR032808">
    <property type="entry name" value="DoxX"/>
</dbReference>
<evidence type="ECO:0000256" key="6">
    <source>
        <dbReference type="ARBA" id="ARBA00023136"/>
    </source>
</evidence>
<dbReference type="STRING" id="59196.RICGR_0880"/>
<dbReference type="InterPro" id="IPR051907">
    <property type="entry name" value="DoxX-like_oxidoreductase"/>
</dbReference>
<accession>A8PN17</accession>
<gene>
    <name evidence="8" type="ORF">RICGR_0880</name>
</gene>
<dbReference type="PANTHER" id="PTHR33452:SF1">
    <property type="entry name" value="INNER MEMBRANE PROTEIN YPHA-RELATED"/>
    <property type="match status" value="1"/>
</dbReference>
<dbReference type="AlphaFoldDB" id="A8PN17"/>
<feature type="transmembrane region" description="Helical" evidence="7">
    <location>
        <begin position="169"/>
        <end position="187"/>
    </location>
</feature>
<dbReference type="GO" id="GO:0005886">
    <property type="term" value="C:plasma membrane"/>
    <property type="evidence" value="ECO:0007669"/>
    <property type="project" value="UniProtKB-SubCell"/>
</dbReference>
<evidence type="ECO:0000256" key="7">
    <source>
        <dbReference type="SAM" id="Phobius"/>
    </source>
</evidence>
<dbReference type="EMBL" id="AAQJ02000001">
    <property type="protein sequence ID" value="EDP46340.1"/>
    <property type="molecule type" value="Genomic_DNA"/>
</dbReference>
<dbReference type="Pfam" id="PF07681">
    <property type="entry name" value="DoxX"/>
    <property type="match status" value="1"/>
</dbReference>
<protein>
    <submittedName>
        <fullName evidence="8">DoxD family protein</fullName>
    </submittedName>
</protein>
<feature type="transmembrane region" description="Helical" evidence="7">
    <location>
        <begin position="28"/>
        <end position="46"/>
    </location>
</feature>
<reference evidence="8" key="2">
    <citation type="submission" date="2007-10" db="EMBL/GenBank/DDBJ databases">
        <authorList>
            <person name="Myers G.S."/>
        </authorList>
    </citation>
    <scope>NUCLEOTIDE SEQUENCE [LARGE SCALE GENOMIC DNA]</scope>
</reference>
<evidence type="ECO:0000313" key="9">
    <source>
        <dbReference type="Proteomes" id="UP000054075"/>
    </source>
</evidence>
<keyword evidence="5 7" id="KW-1133">Transmembrane helix</keyword>
<keyword evidence="3" id="KW-1003">Cell membrane</keyword>
<reference evidence="8" key="1">
    <citation type="submission" date="2006-04" db="EMBL/GenBank/DDBJ databases">
        <authorList>
            <person name="Seshadri R."/>
            <person name="Federici B.A."/>
        </authorList>
    </citation>
    <scope>NUCLEOTIDE SEQUENCE [LARGE SCALE GENOMIC DNA]</scope>
</reference>
<keyword evidence="9" id="KW-1185">Reference proteome</keyword>
<evidence type="ECO:0000313" key="8">
    <source>
        <dbReference type="EMBL" id="EDP46340.1"/>
    </source>
</evidence>
<evidence type="ECO:0000256" key="4">
    <source>
        <dbReference type="ARBA" id="ARBA00022692"/>
    </source>
</evidence>
<feature type="transmembrane region" description="Helical" evidence="7">
    <location>
        <begin position="225"/>
        <end position="243"/>
    </location>
</feature>
<keyword evidence="6 7" id="KW-0472">Membrane</keyword>